<protein>
    <submittedName>
        <fullName evidence="1">Biliverdin-producing heme oxygenase</fullName>
    </submittedName>
</protein>
<dbReference type="EMBL" id="CP117255">
    <property type="protein sequence ID" value="WFR94334.1"/>
    <property type="molecule type" value="Genomic_DNA"/>
</dbReference>
<accession>A0AAF1K2H8</accession>
<gene>
    <name evidence="1" type="ORF">PR017_10845</name>
</gene>
<dbReference type="Gene3D" id="1.20.910.10">
    <property type="entry name" value="Heme oxygenase-like"/>
    <property type="match status" value="1"/>
</dbReference>
<keyword evidence="2" id="KW-1185">Reference proteome</keyword>
<dbReference type="Proteomes" id="UP000249499">
    <property type="component" value="Chromosome"/>
</dbReference>
<sequence length="179" mass="19439">MTFRNALRAGTAEYHDVVDHLFGRFDMTDRVQYTAFLAGHARALPAAEQALEAAGIARIFPDWPERRRSHLLRADMATLDLVMPPPVAIVAFASDDEVWGAAYVIEGSKLGGAMLAKRVPGHFPSAYLSYQGPKGAMKAFMDRLDAAAPIDSDRAIAAARSVFAAFRAAAELELEKSAF</sequence>
<reference evidence="2" key="2">
    <citation type="journal article" date="2023" name="MicrobiologyOpen">
        <title>Genomics of the tumorigenes clade of the family Rhizobiaceae and description of Rhizobium rhododendri sp. nov.</title>
        <authorList>
            <person name="Kuzmanovic N."/>
            <person name="diCenzo G.C."/>
            <person name="Bunk B."/>
            <person name="Sproeer C."/>
            <person name="Fruehling A."/>
            <person name="Neumann-Schaal M."/>
            <person name="Overmann J."/>
            <person name="Smalla K."/>
        </authorList>
    </citation>
    <scope>NUCLEOTIDE SEQUENCE [LARGE SCALE GENOMIC DNA]</scope>
    <source>
        <strain evidence="2">1078</strain>
    </source>
</reference>
<dbReference type="RefSeq" id="WP_111222563.1">
    <property type="nucleotide sequence ID" value="NZ_CP117255.1"/>
</dbReference>
<dbReference type="CDD" id="cd19166">
    <property type="entry name" value="HemeO-bac"/>
    <property type="match status" value="1"/>
</dbReference>
<organism evidence="1 2">
    <name type="scientific">Rhizobium tumorigenes</name>
    <dbReference type="NCBI Taxonomy" id="2041385"/>
    <lineage>
        <taxon>Bacteria</taxon>
        <taxon>Pseudomonadati</taxon>
        <taxon>Pseudomonadota</taxon>
        <taxon>Alphaproteobacteria</taxon>
        <taxon>Hyphomicrobiales</taxon>
        <taxon>Rhizobiaceae</taxon>
        <taxon>Rhizobium/Agrobacterium group</taxon>
        <taxon>Rhizobium</taxon>
    </lineage>
</organism>
<proteinExistence type="predicted"/>
<dbReference type="InterPro" id="IPR016084">
    <property type="entry name" value="Haem_Oase-like_multi-hlx"/>
</dbReference>
<reference evidence="1 2" key="1">
    <citation type="journal article" date="2018" name="Sci. Rep.">
        <title>Rhizobium tumorigenes sp. nov., a novel plant tumorigenic bacterium isolated from cane gall tumors on thornless blackberry.</title>
        <authorList>
            <person name="Kuzmanovi N."/>
            <person name="Smalla K."/>
            <person name="Gronow S."/>
            <person name="PuBawska J."/>
        </authorList>
    </citation>
    <scope>NUCLEOTIDE SEQUENCE [LARGE SCALE GENOMIC DNA]</scope>
    <source>
        <strain evidence="1 2">1078</strain>
    </source>
</reference>
<name>A0AAF1K2H8_9HYPH</name>
<evidence type="ECO:0000313" key="1">
    <source>
        <dbReference type="EMBL" id="WFR94334.1"/>
    </source>
</evidence>
<dbReference type="KEGG" id="rtu:PR017_10845"/>
<dbReference type="AlphaFoldDB" id="A0AAF1K2H8"/>
<evidence type="ECO:0000313" key="2">
    <source>
        <dbReference type="Proteomes" id="UP000249499"/>
    </source>
</evidence>
<dbReference type="SUPFAM" id="SSF48613">
    <property type="entry name" value="Heme oxygenase-like"/>
    <property type="match status" value="1"/>
</dbReference>